<comment type="caution">
    <text evidence="2">The sequence shown here is derived from an EMBL/GenBank/DDBJ whole genome shotgun (WGS) entry which is preliminary data.</text>
</comment>
<dbReference type="OrthoDB" id="4820020at2"/>
<feature type="transmembrane region" description="Helical" evidence="1">
    <location>
        <begin position="12"/>
        <end position="31"/>
    </location>
</feature>
<evidence type="ECO:0000313" key="3">
    <source>
        <dbReference type="Proteomes" id="UP000280668"/>
    </source>
</evidence>
<keyword evidence="3" id="KW-1185">Reference proteome</keyword>
<protein>
    <submittedName>
        <fullName evidence="2">Uncharacterized protein</fullName>
    </submittedName>
</protein>
<dbReference type="Proteomes" id="UP000280668">
    <property type="component" value="Unassembled WGS sequence"/>
</dbReference>
<gene>
    <name evidence="2" type="ORF">EDD31_0721</name>
</gene>
<dbReference type="AlphaFoldDB" id="A0A3N2BAR9"/>
<keyword evidence="1" id="KW-1133">Transmembrane helix</keyword>
<dbReference type="EMBL" id="RKHK01000001">
    <property type="protein sequence ID" value="ROR72370.1"/>
    <property type="molecule type" value="Genomic_DNA"/>
</dbReference>
<proteinExistence type="predicted"/>
<organism evidence="2 3">
    <name type="scientific">Bogoriella caseilytica</name>
    <dbReference type="NCBI Taxonomy" id="56055"/>
    <lineage>
        <taxon>Bacteria</taxon>
        <taxon>Bacillati</taxon>
        <taxon>Actinomycetota</taxon>
        <taxon>Actinomycetes</taxon>
        <taxon>Micrococcales</taxon>
        <taxon>Bogoriellaceae</taxon>
        <taxon>Bogoriella</taxon>
    </lineage>
</organism>
<evidence type="ECO:0000313" key="2">
    <source>
        <dbReference type="EMBL" id="ROR72370.1"/>
    </source>
</evidence>
<keyword evidence="1" id="KW-0472">Membrane</keyword>
<accession>A0A3N2BAR9</accession>
<feature type="transmembrane region" description="Helical" evidence="1">
    <location>
        <begin position="62"/>
        <end position="80"/>
    </location>
</feature>
<sequence length="261" mass="29086">MSRLTLGNVVKVWLVLLGFPLLAFLVLLIGGVKKRLPVVLEGLVYAAGFSVSLLTLDFLGLGGLLALTAMGVSGVRAWHLRDLWLPKRRRWWHRFTQPEVLEPVSALPPPEAALEGPEGRAAALGWVASLGQQSQQQLPAHAYGSLEETLQKLGAVVEAERAEPTRDPRFEYELDAMVRQYLPGVLNGYLAIPPDMLQARQPNGRTPNEEFAEQLQLLARQAENLRQGRHSELPSHLTTTGNFLREKYGQRREEPFDFGVK</sequence>
<evidence type="ECO:0000256" key="1">
    <source>
        <dbReference type="SAM" id="Phobius"/>
    </source>
</evidence>
<name>A0A3N2BAR9_9MICO</name>
<reference evidence="2 3" key="1">
    <citation type="submission" date="2018-11" db="EMBL/GenBank/DDBJ databases">
        <title>Sequencing the genomes of 1000 actinobacteria strains.</title>
        <authorList>
            <person name="Klenk H.-P."/>
        </authorList>
    </citation>
    <scope>NUCLEOTIDE SEQUENCE [LARGE SCALE GENOMIC DNA]</scope>
    <source>
        <strain evidence="2 3">DSM 11294</strain>
    </source>
</reference>
<dbReference type="RefSeq" id="WP_123302941.1">
    <property type="nucleotide sequence ID" value="NZ_RKHK01000001.1"/>
</dbReference>
<keyword evidence="1" id="KW-0812">Transmembrane</keyword>